<dbReference type="AlphaFoldDB" id="A0ABD1S255"/>
<evidence type="ECO:0000256" key="5">
    <source>
        <dbReference type="ARBA" id="ARBA00022692"/>
    </source>
</evidence>
<evidence type="ECO:0000256" key="12">
    <source>
        <dbReference type="SAM" id="SignalP"/>
    </source>
</evidence>
<evidence type="ECO:0000256" key="10">
    <source>
        <dbReference type="ARBA" id="ARBA00023136"/>
    </source>
</evidence>
<feature type="transmembrane region" description="Helical" evidence="11">
    <location>
        <begin position="55"/>
        <end position="80"/>
    </location>
</feature>
<evidence type="ECO:0000259" key="13">
    <source>
        <dbReference type="PROSITE" id="PS50939"/>
    </source>
</evidence>
<dbReference type="Proteomes" id="UP001604277">
    <property type="component" value="Unassembled WGS sequence"/>
</dbReference>
<dbReference type="CDD" id="cd08760">
    <property type="entry name" value="Cyt_b561_FRRS1_like"/>
    <property type="match status" value="1"/>
</dbReference>
<evidence type="ECO:0000256" key="6">
    <source>
        <dbReference type="ARBA" id="ARBA00022723"/>
    </source>
</evidence>
<evidence type="ECO:0000256" key="7">
    <source>
        <dbReference type="ARBA" id="ARBA00022982"/>
    </source>
</evidence>
<name>A0ABD1S255_9LAMI</name>
<protein>
    <submittedName>
        <fullName evidence="14">Cytochrome</fullName>
    </submittedName>
</protein>
<gene>
    <name evidence="14" type="ORF">Fot_38305</name>
</gene>
<evidence type="ECO:0000313" key="15">
    <source>
        <dbReference type="Proteomes" id="UP001604277"/>
    </source>
</evidence>
<reference evidence="15" key="1">
    <citation type="submission" date="2024-07" db="EMBL/GenBank/DDBJ databases">
        <title>Two chromosome-level genome assemblies of Korean endemic species Abeliophyllum distichum and Forsythia ovata (Oleaceae).</title>
        <authorList>
            <person name="Jang H."/>
        </authorList>
    </citation>
    <scope>NUCLEOTIDE SEQUENCE [LARGE SCALE GENOMIC DNA]</scope>
</reference>
<keyword evidence="8 11" id="KW-1133">Transmembrane helix</keyword>
<accession>A0ABD1S255</accession>
<dbReference type="GO" id="GO:0046872">
    <property type="term" value="F:metal ion binding"/>
    <property type="evidence" value="ECO:0007669"/>
    <property type="project" value="UniProtKB-KW"/>
</dbReference>
<evidence type="ECO:0000256" key="2">
    <source>
        <dbReference type="ARBA" id="ARBA00004141"/>
    </source>
</evidence>
<dbReference type="Gene3D" id="1.20.120.1770">
    <property type="match status" value="1"/>
</dbReference>
<keyword evidence="4" id="KW-0349">Heme</keyword>
<dbReference type="PANTHER" id="PTHR15422">
    <property type="entry name" value="OS05G0565100 PROTEIN"/>
    <property type="match status" value="1"/>
</dbReference>
<keyword evidence="3" id="KW-0813">Transport</keyword>
<dbReference type="InterPro" id="IPR006593">
    <property type="entry name" value="Cyt_b561/ferric_Rdtase_TM"/>
</dbReference>
<proteinExistence type="predicted"/>
<feature type="transmembrane region" description="Helical" evidence="11">
    <location>
        <begin position="128"/>
        <end position="146"/>
    </location>
</feature>
<comment type="cofactor">
    <cofactor evidence="1">
        <name>heme b</name>
        <dbReference type="ChEBI" id="CHEBI:60344"/>
    </cofactor>
</comment>
<dbReference type="EMBL" id="JBFOLJ010000011">
    <property type="protein sequence ID" value="KAL2494548.1"/>
    <property type="molecule type" value="Genomic_DNA"/>
</dbReference>
<keyword evidence="15" id="KW-1185">Reference proteome</keyword>
<keyword evidence="7" id="KW-0249">Electron transport</keyword>
<feature type="signal peptide" evidence="12">
    <location>
        <begin position="1"/>
        <end position="29"/>
    </location>
</feature>
<organism evidence="14 15">
    <name type="scientific">Forsythia ovata</name>
    <dbReference type="NCBI Taxonomy" id="205694"/>
    <lineage>
        <taxon>Eukaryota</taxon>
        <taxon>Viridiplantae</taxon>
        <taxon>Streptophyta</taxon>
        <taxon>Embryophyta</taxon>
        <taxon>Tracheophyta</taxon>
        <taxon>Spermatophyta</taxon>
        <taxon>Magnoliopsida</taxon>
        <taxon>eudicotyledons</taxon>
        <taxon>Gunneridae</taxon>
        <taxon>Pentapetalae</taxon>
        <taxon>asterids</taxon>
        <taxon>lamiids</taxon>
        <taxon>Lamiales</taxon>
        <taxon>Oleaceae</taxon>
        <taxon>Forsythieae</taxon>
        <taxon>Forsythia</taxon>
    </lineage>
</organism>
<dbReference type="Pfam" id="PF03188">
    <property type="entry name" value="Cytochrom_B561"/>
    <property type="match status" value="1"/>
</dbReference>
<evidence type="ECO:0000256" key="9">
    <source>
        <dbReference type="ARBA" id="ARBA00023004"/>
    </source>
</evidence>
<dbReference type="GO" id="GO:0016020">
    <property type="term" value="C:membrane"/>
    <property type="evidence" value="ECO:0007669"/>
    <property type="project" value="UniProtKB-SubCell"/>
</dbReference>
<dbReference type="InterPro" id="IPR045150">
    <property type="entry name" value="CYB561D1/2"/>
</dbReference>
<comment type="caution">
    <text evidence="14">The sequence shown here is derived from an EMBL/GenBank/DDBJ whole genome shotgun (WGS) entry which is preliminary data.</text>
</comment>
<sequence>MHLIKKIFPLSISSTAVLVLLFLVHFAQCSSDVHKKSGSLHNSSKHAKSQKTLDITLHGILLWASMGFLMPLGVLTIRMSSTEECHRTRRKILFYVHAILQVLSVLLATVGAVLSIRKFENAFDNSHQRIGLALYGAIYVQVLIGFRRPKRGTRNRSFWYLLHWILGTTICLVGIINVYTGLQAYHKRTSKGISLWSIIFTAQVSFMAIFYLFQDKWDYMKKQRMIPMNSPEQVSVNSRMDTEKDNFNEVCRKSNALGTHFLRSNALNKLFQLT</sequence>
<keyword evidence="6" id="KW-0479">Metal-binding</keyword>
<keyword evidence="5 11" id="KW-0812">Transmembrane</keyword>
<keyword evidence="12" id="KW-0732">Signal</keyword>
<evidence type="ECO:0000256" key="4">
    <source>
        <dbReference type="ARBA" id="ARBA00022617"/>
    </source>
</evidence>
<feature type="transmembrane region" description="Helical" evidence="11">
    <location>
        <begin position="193"/>
        <end position="213"/>
    </location>
</feature>
<keyword evidence="10 11" id="KW-0472">Membrane</keyword>
<keyword evidence="9" id="KW-0408">Iron</keyword>
<feature type="transmembrane region" description="Helical" evidence="11">
    <location>
        <begin position="92"/>
        <end position="116"/>
    </location>
</feature>
<dbReference type="SMART" id="SM00665">
    <property type="entry name" value="B561"/>
    <property type="match status" value="1"/>
</dbReference>
<evidence type="ECO:0000256" key="3">
    <source>
        <dbReference type="ARBA" id="ARBA00022448"/>
    </source>
</evidence>
<evidence type="ECO:0000256" key="11">
    <source>
        <dbReference type="SAM" id="Phobius"/>
    </source>
</evidence>
<dbReference type="PROSITE" id="PS50939">
    <property type="entry name" value="CYTOCHROME_B561"/>
    <property type="match status" value="1"/>
</dbReference>
<evidence type="ECO:0000256" key="1">
    <source>
        <dbReference type="ARBA" id="ARBA00001970"/>
    </source>
</evidence>
<feature type="transmembrane region" description="Helical" evidence="11">
    <location>
        <begin position="158"/>
        <end position="181"/>
    </location>
</feature>
<evidence type="ECO:0000256" key="8">
    <source>
        <dbReference type="ARBA" id="ARBA00022989"/>
    </source>
</evidence>
<dbReference type="PANTHER" id="PTHR15422:SF24">
    <property type="entry name" value="DOMON RELATED DOMAIN-CONTAINING PROTEIN"/>
    <property type="match status" value="1"/>
</dbReference>
<comment type="subcellular location">
    <subcellularLocation>
        <location evidence="2">Membrane</location>
        <topology evidence="2">Multi-pass membrane protein</topology>
    </subcellularLocation>
</comment>
<evidence type="ECO:0000313" key="14">
    <source>
        <dbReference type="EMBL" id="KAL2494548.1"/>
    </source>
</evidence>
<feature type="chain" id="PRO_5044806258" evidence="12">
    <location>
        <begin position="30"/>
        <end position="274"/>
    </location>
</feature>
<feature type="domain" description="Cytochrome b561" evidence="13">
    <location>
        <begin position="16"/>
        <end position="221"/>
    </location>
</feature>